<feature type="transmembrane region" description="Helical" evidence="1">
    <location>
        <begin position="224"/>
        <end position="245"/>
    </location>
</feature>
<feature type="transmembrane region" description="Helical" evidence="1">
    <location>
        <begin position="349"/>
        <end position="366"/>
    </location>
</feature>
<dbReference type="EMBL" id="FQUQ01000002">
    <property type="protein sequence ID" value="SHF48548.1"/>
    <property type="molecule type" value="Genomic_DNA"/>
</dbReference>
<name>A0A1M5C1C3_9SPHI</name>
<dbReference type="RefSeq" id="WP_159441106.1">
    <property type="nucleotide sequence ID" value="NZ_FQUQ01000002.1"/>
</dbReference>
<feature type="transmembrane region" description="Helical" evidence="1">
    <location>
        <begin position="421"/>
        <end position="437"/>
    </location>
</feature>
<feature type="transmembrane region" description="Helical" evidence="1">
    <location>
        <begin position="134"/>
        <end position="157"/>
    </location>
</feature>
<dbReference type="OrthoDB" id="9765464at2"/>
<protein>
    <recommendedName>
        <fullName evidence="4">Dolichyl-phosphate-mannose-protein mannosyltransferase</fullName>
    </recommendedName>
</protein>
<feature type="transmembrane region" description="Helical" evidence="1">
    <location>
        <begin position="311"/>
        <end position="328"/>
    </location>
</feature>
<feature type="transmembrane region" description="Helical" evidence="1">
    <location>
        <begin position="200"/>
        <end position="218"/>
    </location>
</feature>
<feature type="transmembrane region" description="Helical" evidence="1">
    <location>
        <begin position="285"/>
        <end position="305"/>
    </location>
</feature>
<accession>A0A1M5C1C3</accession>
<feature type="transmembrane region" description="Helical" evidence="1">
    <location>
        <begin position="551"/>
        <end position="574"/>
    </location>
</feature>
<dbReference type="AlphaFoldDB" id="A0A1M5C1C3"/>
<dbReference type="Proteomes" id="UP000184287">
    <property type="component" value="Unassembled WGS sequence"/>
</dbReference>
<feature type="transmembrane region" description="Helical" evidence="1">
    <location>
        <begin position="169"/>
        <end position="188"/>
    </location>
</feature>
<evidence type="ECO:0000256" key="1">
    <source>
        <dbReference type="SAM" id="Phobius"/>
    </source>
</evidence>
<feature type="transmembrane region" description="Helical" evidence="1">
    <location>
        <begin position="613"/>
        <end position="632"/>
    </location>
</feature>
<dbReference type="STRING" id="288992.SAMN04488522_1021452"/>
<keyword evidence="1" id="KW-1133">Transmembrane helix</keyword>
<evidence type="ECO:0000313" key="3">
    <source>
        <dbReference type="Proteomes" id="UP000184287"/>
    </source>
</evidence>
<sequence length="667" mass="76711">MAATFVLLKNKATFSNATVIGPRGIVEHIGIPYSSNQDGDIGMYTYSVTLKNSILFSGTLHVTPDDCITSIRINGQLQPELLKETQHICDCINGLYIDLKPYLSKGNNQIIMEIRNTHGFYGLKMIDKTFYEKYTIGLCLIFILLFVNLKQLFLYLRDQFYVVFQQNPSLSWLLSGQLLVFVLLILAGMRHDLAAPWYKWSIIALLISCVWVPLNLSIYKKFLYGKAASLLFLFSISISVAYLIVLPHDVFSYDYEGHLSYIRYIMERGHVPVSSGGWSFYHPSLYYLSITLLLKITNAGGYFTPEELPKIIQACSLLFFMVYIYFSLKTIDKIFRSLPALADKKKDRIFKTAYLLTIAIFLYWPSNAIVSVRVGNDILFDLFYAMSFYFIVCWWFSKKTGAFAAALIFAALDVWSKTNGLMLFGLIGCLLVIRYFLDKEKTRDRTRYFSKLCLLGIFSLFVGYYAFQEKFERLKADPDMPIIVGNANGLGPGFLVENKPANFFFLNPVKFINIPFTSSLDPTKGRENFWFYLTKSSLFGEFSPEGEHTVWFAKILSFFFLLFWTIGSMSFYFAFKQKEPYTPVLANICLLIIAMIVFRIYYPYSCSNDFRYIYPAVLPFAILTGSILLFLTNSRWLRYLTMGIMLCFLIAAVSFQLNVLHGYPIHL</sequence>
<reference evidence="3" key="1">
    <citation type="submission" date="2016-11" db="EMBL/GenBank/DDBJ databases">
        <authorList>
            <person name="Varghese N."/>
            <person name="Submissions S."/>
        </authorList>
    </citation>
    <scope>NUCLEOTIDE SEQUENCE [LARGE SCALE GENOMIC DNA]</scope>
    <source>
        <strain evidence="3">DSM 16990</strain>
    </source>
</reference>
<keyword evidence="1" id="KW-0472">Membrane</keyword>
<keyword evidence="1" id="KW-0812">Transmembrane</keyword>
<proteinExistence type="predicted"/>
<organism evidence="2 3">
    <name type="scientific">Pedobacter caeni</name>
    <dbReference type="NCBI Taxonomy" id="288992"/>
    <lineage>
        <taxon>Bacteria</taxon>
        <taxon>Pseudomonadati</taxon>
        <taxon>Bacteroidota</taxon>
        <taxon>Sphingobacteriia</taxon>
        <taxon>Sphingobacteriales</taxon>
        <taxon>Sphingobacteriaceae</taxon>
        <taxon>Pedobacter</taxon>
    </lineage>
</organism>
<feature type="transmembrane region" description="Helical" evidence="1">
    <location>
        <begin position="639"/>
        <end position="657"/>
    </location>
</feature>
<keyword evidence="3" id="KW-1185">Reference proteome</keyword>
<evidence type="ECO:0000313" key="2">
    <source>
        <dbReference type="EMBL" id="SHF48548.1"/>
    </source>
</evidence>
<feature type="transmembrane region" description="Helical" evidence="1">
    <location>
        <begin position="581"/>
        <end position="601"/>
    </location>
</feature>
<feature type="transmembrane region" description="Helical" evidence="1">
    <location>
        <begin position="449"/>
        <end position="467"/>
    </location>
</feature>
<gene>
    <name evidence="2" type="ORF">SAMN04488522_1021452</name>
</gene>
<evidence type="ECO:0008006" key="4">
    <source>
        <dbReference type="Google" id="ProtNLM"/>
    </source>
</evidence>